<dbReference type="AlphaFoldDB" id="A0A381SH82"/>
<sequence>VRWYPPDVTSATEAGLRRTWPQRLLLVSGVVFAASLVYVTARLDQFEDSVSSIVRIEVPSGVLADLPGSEGAASGGQGSSGAGGSNTPDNEPGSAGGAGDAGGADDAGGAGDPGNAGDVGSAGGTGGSGEVPGDGSDDPGNAPVYGPAGPPRTLLLIGTDSAVGMDPNDPAAQRDTTSDVALADVIMLVRIDPGLRRAAVMSIPRDLYLPIYRDGVPVREEKLASALIVGGIGRGAPTLIETVSRNFNVPIHDFVVVDFAGFVQVIDELDGVPMWFNQPVRDVGSGLSIPESGCHVLDGSSSLAFVRSRKLEAFVGGRWRRVGVSNDLERNDRQQDFIILALERLVERGARSVLVRNDLIEAGADSVILDERLTLRTLLDIGKAFSDFEPTDLERYSLPVLDDLVGESMVLTLRDGDEAEEVFDVFRGVQLRPDQVEVLLIDGRAPEVMGAEEVSVADHLSGRGFLVDGRQGERTSQTVIRVAPHRFDAAVLLAQSLSRTPIVEVVDGLGDSVELLLGDDFGNLVLAPRDRAVVEAEARAQLPGVLLEGEDAASVGRGWWSLPRISIDVDGRPPEGESCP</sequence>
<dbReference type="NCBIfam" id="TIGR00350">
    <property type="entry name" value="lytR_cpsA_psr"/>
    <property type="match status" value="1"/>
</dbReference>
<keyword evidence="2" id="KW-0472">Membrane</keyword>
<feature type="compositionally biased region" description="Gly residues" evidence="1">
    <location>
        <begin position="120"/>
        <end position="132"/>
    </location>
</feature>
<keyword evidence="2" id="KW-1133">Transmembrane helix</keyword>
<dbReference type="PANTHER" id="PTHR33392">
    <property type="entry name" value="POLYISOPRENYL-TEICHOIC ACID--PEPTIDOGLYCAN TEICHOIC ACID TRANSFERASE TAGU"/>
    <property type="match status" value="1"/>
</dbReference>
<feature type="domain" description="Cell envelope-related transcriptional attenuator" evidence="3">
    <location>
        <begin position="183"/>
        <end position="341"/>
    </location>
</feature>
<evidence type="ECO:0000256" key="2">
    <source>
        <dbReference type="SAM" id="Phobius"/>
    </source>
</evidence>
<dbReference type="InterPro" id="IPR004474">
    <property type="entry name" value="LytR_CpsA_psr"/>
</dbReference>
<dbReference type="PANTHER" id="PTHR33392:SF6">
    <property type="entry name" value="POLYISOPRENYL-TEICHOIC ACID--PEPTIDOGLYCAN TEICHOIC ACID TRANSFERASE TAGU"/>
    <property type="match status" value="1"/>
</dbReference>
<proteinExistence type="predicted"/>
<protein>
    <recommendedName>
        <fullName evidence="3">Cell envelope-related transcriptional attenuator domain-containing protein</fullName>
    </recommendedName>
</protein>
<organism evidence="4">
    <name type="scientific">marine metagenome</name>
    <dbReference type="NCBI Taxonomy" id="408172"/>
    <lineage>
        <taxon>unclassified sequences</taxon>
        <taxon>metagenomes</taxon>
        <taxon>ecological metagenomes</taxon>
    </lineage>
</organism>
<feature type="non-terminal residue" evidence="4">
    <location>
        <position position="1"/>
    </location>
</feature>
<dbReference type="Gene3D" id="3.40.630.190">
    <property type="entry name" value="LCP protein"/>
    <property type="match status" value="1"/>
</dbReference>
<gene>
    <name evidence="4" type="ORF">METZ01_LOCUS56269</name>
</gene>
<feature type="compositionally biased region" description="Gly residues" evidence="1">
    <location>
        <begin position="94"/>
        <end position="114"/>
    </location>
</feature>
<feature type="region of interest" description="Disordered" evidence="1">
    <location>
        <begin position="67"/>
        <end position="155"/>
    </location>
</feature>
<dbReference type="Pfam" id="PF03816">
    <property type="entry name" value="LytR_cpsA_psr"/>
    <property type="match status" value="1"/>
</dbReference>
<dbReference type="EMBL" id="UINC01003107">
    <property type="protein sequence ID" value="SVA03415.1"/>
    <property type="molecule type" value="Genomic_DNA"/>
</dbReference>
<evidence type="ECO:0000259" key="3">
    <source>
        <dbReference type="Pfam" id="PF03816"/>
    </source>
</evidence>
<name>A0A381SH82_9ZZZZ</name>
<reference evidence="4" key="1">
    <citation type="submission" date="2018-05" db="EMBL/GenBank/DDBJ databases">
        <authorList>
            <person name="Lanie J.A."/>
            <person name="Ng W.-L."/>
            <person name="Kazmierczak K.M."/>
            <person name="Andrzejewski T.M."/>
            <person name="Davidsen T.M."/>
            <person name="Wayne K.J."/>
            <person name="Tettelin H."/>
            <person name="Glass J.I."/>
            <person name="Rusch D."/>
            <person name="Podicherti R."/>
            <person name="Tsui H.-C.T."/>
            <person name="Winkler M.E."/>
        </authorList>
    </citation>
    <scope>NUCLEOTIDE SEQUENCE</scope>
</reference>
<evidence type="ECO:0000313" key="4">
    <source>
        <dbReference type="EMBL" id="SVA03415.1"/>
    </source>
</evidence>
<feature type="compositionally biased region" description="Gly residues" evidence="1">
    <location>
        <begin position="73"/>
        <end position="84"/>
    </location>
</feature>
<feature type="transmembrane region" description="Helical" evidence="2">
    <location>
        <begin position="24"/>
        <end position="41"/>
    </location>
</feature>
<evidence type="ECO:0000256" key="1">
    <source>
        <dbReference type="SAM" id="MobiDB-lite"/>
    </source>
</evidence>
<dbReference type="InterPro" id="IPR050922">
    <property type="entry name" value="LytR/CpsA/Psr_CW_biosynth"/>
</dbReference>
<keyword evidence="2" id="KW-0812">Transmembrane</keyword>
<accession>A0A381SH82</accession>